<feature type="signal peptide" evidence="3">
    <location>
        <begin position="1"/>
        <end position="22"/>
    </location>
</feature>
<dbReference type="Pfam" id="PF17132">
    <property type="entry name" value="Glyco_hydro_106"/>
    <property type="match status" value="2"/>
</dbReference>
<dbReference type="PANTHER" id="PTHR43817:SF1">
    <property type="entry name" value="HYDROLASE, FAMILY 43, PUTATIVE (AFU_ORTHOLOGUE AFUA_3G01660)-RELATED"/>
    <property type="match status" value="1"/>
</dbReference>
<dbReference type="OrthoDB" id="9761519at2"/>
<dbReference type="EMBL" id="RAPN01000002">
    <property type="protein sequence ID" value="RKD88304.1"/>
    <property type="molecule type" value="Genomic_DNA"/>
</dbReference>
<dbReference type="Proteomes" id="UP000283387">
    <property type="component" value="Unassembled WGS sequence"/>
</dbReference>
<dbReference type="AlphaFoldDB" id="A0A419VYR3"/>
<feature type="domain" description="Beta-mannosidase-like galactose-binding" evidence="4">
    <location>
        <begin position="822"/>
        <end position="897"/>
    </location>
</feature>
<evidence type="ECO:0000313" key="5">
    <source>
        <dbReference type="EMBL" id="RKD88304.1"/>
    </source>
</evidence>
<organism evidence="5 6">
    <name type="scientific">Mangrovibacterium diazotrophicum</name>
    <dbReference type="NCBI Taxonomy" id="1261403"/>
    <lineage>
        <taxon>Bacteria</taxon>
        <taxon>Pseudomonadati</taxon>
        <taxon>Bacteroidota</taxon>
        <taxon>Bacteroidia</taxon>
        <taxon>Marinilabiliales</taxon>
        <taxon>Prolixibacteraceae</taxon>
        <taxon>Mangrovibacterium</taxon>
    </lineage>
</organism>
<dbReference type="InterPro" id="IPR054593">
    <property type="entry name" value="Beta-mannosidase-like_N2"/>
</dbReference>
<dbReference type="SUPFAM" id="SSF49785">
    <property type="entry name" value="Galactose-binding domain-like"/>
    <property type="match status" value="1"/>
</dbReference>
<evidence type="ECO:0000259" key="4">
    <source>
        <dbReference type="Pfam" id="PF22666"/>
    </source>
</evidence>
<evidence type="ECO:0000256" key="3">
    <source>
        <dbReference type="SAM" id="SignalP"/>
    </source>
</evidence>
<evidence type="ECO:0000313" key="6">
    <source>
        <dbReference type="Proteomes" id="UP000283387"/>
    </source>
</evidence>
<dbReference type="Pfam" id="PF22666">
    <property type="entry name" value="Glyco_hydro_2_N2"/>
    <property type="match status" value="1"/>
</dbReference>
<protein>
    <submittedName>
        <fullName evidence="5">Glycosyl hydrolase family 2</fullName>
    </submittedName>
</protein>
<dbReference type="RefSeq" id="WP_120274474.1">
    <property type="nucleotide sequence ID" value="NZ_RAPN01000002.1"/>
</dbReference>
<dbReference type="GO" id="GO:0004553">
    <property type="term" value="F:hydrolase activity, hydrolyzing O-glycosyl compounds"/>
    <property type="evidence" value="ECO:0007669"/>
    <property type="project" value="UniProtKB-ARBA"/>
</dbReference>
<keyword evidence="2 5" id="KW-0378">Hydrolase</keyword>
<keyword evidence="1 3" id="KW-0732">Signal</keyword>
<keyword evidence="6" id="KW-1185">Reference proteome</keyword>
<dbReference type="PANTHER" id="PTHR43817">
    <property type="entry name" value="GLYCOSYL HYDROLASE"/>
    <property type="match status" value="1"/>
</dbReference>
<sequence>MRSLFSVLFCALFLSLPGSVAAQSDPYSALADGFKNPPVQARPKVYWWWLNGQVDNRRLIEEIGEMKKAGIAGFDIFEIGVPPSDTMVAAGPAFFSDESLHSIQIAIEEAGRQQMEVGLNMASSWNAGGSWVNSRYAAKSIYRTEVRLSASNEASTGVKLPFPEIPKRDSKGSLKLIKYGADGKPEYYSEVAVVAYPDRKTGAIRPEEVIDVTAFFNAESEMLNWAKPKGDWVVQRFVCSVSGEQLKMPSQNSKGPIIDHFDAEATDFHFNYMLGRLEQVLGNLQQSALKSLYLASYEATGNVWTPSLPAKFTEVNDYELTSYLPALFDANLFDDQQTQQFLADFKRTLSELMISNFYREAKKIANAHGLEINSEAGGPGLPLHNVPVDPLKALGALDRPRGEFWINHNRLNADGIDILRVVKEVSAASHIYGRPVVEEEAFTTFQHWQEAPADMKPLADQAFCEGMNRVVVHGFTHNPEGSGLPGIVYHAGTHYNDKRVWWPMVRPFNDYLARLSYLFQQTEFCADVLYYYGDEIPNYGGHKNSRFTAGAGYDYEIVNTDVLLQATTEKGEILLPTGSKFKLLVLQDSPSMNPQVLQKLSDLVDKGAVVLGEKPMAIANLKGKSPTKSDYQLRDKLWDQSRKPSVLERSSRADLTDIYASIGLAPDFSYAGQSMGELDFIHYQKGDLAFYFIRNTSNQWVSKRCSFRNGTGTPELWNPLNGEIEPVTDYLVEAGKTTVPIDLAPFASSLVVFKPGNGAKSSDAKILSSNHSENIRRIEIEGAWQLFLTDTCEGTDWIVWPKLKSWTSSDVDSIKYYSGIATYRKVFQHDINSINIADGKIYLDLGKVEKIADVWLNGVHLGISWTAPYQFDISEVLKAGDNELIVKVANTWSNRLTGDALSGRQTTSTNIEATHVKGLNKIYIPWAEVPLLDSGLTSPVSLLFKEQIE</sequence>
<comment type="caution">
    <text evidence="5">The sequence shown here is derived from an EMBL/GenBank/DDBJ whole genome shotgun (WGS) entry which is preliminary data.</text>
</comment>
<dbReference type="InterPro" id="IPR008979">
    <property type="entry name" value="Galactose-bd-like_sf"/>
</dbReference>
<dbReference type="NCBIfam" id="NF045579">
    <property type="entry name" value="rhamnoside_JR"/>
    <property type="match status" value="1"/>
</dbReference>
<accession>A0A419VYR3</accession>
<evidence type="ECO:0000256" key="1">
    <source>
        <dbReference type="ARBA" id="ARBA00022729"/>
    </source>
</evidence>
<dbReference type="Gene3D" id="2.60.120.260">
    <property type="entry name" value="Galactose-binding domain-like"/>
    <property type="match status" value="1"/>
</dbReference>
<feature type="chain" id="PRO_5019511981" evidence="3">
    <location>
        <begin position="23"/>
        <end position="949"/>
    </location>
</feature>
<evidence type="ECO:0000256" key="2">
    <source>
        <dbReference type="ARBA" id="ARBA00022801"/>
    </source>
</evidence>
<reference evidence="5 6" key="1">
    <citation type="submission" date="2018-09" db="EMBL/GenBank/DDBJ databases">
        <title>Genomic Encyclopedia of Archaeal and Bacterial Type Strains, Phase II (KMG-II): from individual species to whole genera.</title>
        <authorList>
            <person name="Goeker M."/>
        </authorList>
    </citation>
    <scope>NUCLEOTIDE SEQUENCE [LARGE SCALE GENOMIC DNA]</scope>
    <source>
        <strain evidence="5 6">DSM 27148</strain>
    </source>
</reference>
<gene>
    <name evidence="5" type="ORF">BC643_3449</name>
</gene>
<name>A0A419VYR3_9BACT</name>
<proteinExistence type="predicted"/>